<gene>
    <name evidence="2" type="ORF">BCR39DRAFT_382521</name>
</gene>
<feature type="compositionally biased region" description="Polar residues" evidence="1">
    <location>
        <begin position="629"/>
        <end position="660"/>
    </location>
</feature>
<feature type="compositionally biased region" description="Basic and acidic residues" evidence="1">
    <location>
        <begin position="707"/>
        <end position="717"/>
    </location>
</feature>
<feature type="region of interest" description="Disordered" evidence="1">
    <location>
        <begin position="14"/>
        <end position="71"/>
    </location>
</feature>
<dbReference type="STRING" id="71784.A0A1Y2AJ29"/>
<feature type="compositionally biased region" description="Basic residues" evidence="1">
    <location>
        <begin position="718"/>
        <end position="729"/>
    </location>
</feature>
<feature type="region of interest" description="Disordered" evidence="1">
    <location>
        <begin position="707"/>
        <end position="761"/>
    </location>
</feature>
<dbReference type="EMBL" id="MCFC01000091">
    <property type="protein sequence ID" value="ORY22583.1"/>
    <property type="molecule type" value="Genomic_DNA"/>
</dbReference>
<dbReference type="Proteomes" id="UP000193986">
    <property type="component" value="Unassembled WGS sequence"/>
</dbReference>
<feature type="compositionally biased region" description="Low complexity" evidence="1">
    <location>
        <begin position="56"/>
        <end position="71"/>
    </location>
</feature>
<feature type="region of interest" description="Disordered" evidence="1">
    <location>
        <begin position="629"/>
        <end position="669"/>
    </location>
</feature>
<evidence type="ECO:0000256" key="1">
    <source>
        <dbReference type="SAM" id="MobiDB-lite"/>
    </source>
</evidence>
<accession>A0A1Y2AJ29</accession>
<sequence length="1049" mass="114427">MSISRLELAAALIEYDNDPDDPSSPKKRHRDSALFLPFQPRPLDNVPFSSLSPTTSARPRPVSSIPSRRYSTAPSFAPGPIASPGLVYQGENVDIDVSEWGIPQHLVISPISPAANDIDTGLPPIRTVSSTLRPEPIALPLQERALSVHLDVMDGLDMGEKGSILDQPRDASVAHTPSILDRPRHASMGPMTMSQDSILDKPRLVSTGPAQSILDRPRHVSLGPTTMSQDVEEVTDEVENILSRAERIREFAERPHTVLGQTRTAGWTSPTLPRRRRPSSIMALTEDFLPSSNRVTEPIMVPLPASPASSYFSGPLSRITSPIPYPEVEELVAPNPFALPAPPIEQGSRFDPKVLQTQRRGSLSSVAELAPARTSMYDSQDRRSMETSRRIPQLPPGDQTYRRPQSVLDDPRTSRLLDPSTGQAFSDIPDPEVYGKPLRPTKYRPRQPVERYSLLRPKTLIMPVPLANQPTSPPTSRNVPDGYTMGEKPLPAGARSSILIGDGRNSLPLSLSQRTFRSSLLVGGQRDADWIGGTEIEGEEGLTTPLAEEMGEAIEGVGEDMRRKPGRLYGTSLIDQLEARKAAMRGKQRWARGPLIRHGAEPYRVFSGDSRPAMMARKSHLMDPNSLAQMLSGSATSPDLTRPTSFLAPSQSRPGLQSQYGDGGRLSPVDARISKSRSVFGVDQIWEKEMAKLKIIQEAEARQKAEEETRAALEGKGKKDKGKKKKDKGKGRGVEQEYSEVPVDEPEISPLPHVDELPPKIDYSPEKAALSRELGTELAADQVAHELGVSSWFKEDEEGSDEVRNAETEEESDEEDDVPLSKIAPVSVRHEVNDDSDDEVPLSTLAKSTSPITTNTLRTSLGALPGDIGTGSLGLLSNDDEEDDDIPLALRRQQKTAVSQMKNAPSEAEKLAIEDDLPLGYKHAEAATKQSLAAQAQVQAQAQVAGEWWLMQQQQEEAMRRATMFGYGMMPPYPGAWGNPQPSVYPYETMSMSMSNVHLPVMAYPVAGYGGVGPVATPVAASQNIDSWRKDVAVAPVSIGSESEVSGAR</sequence>
<comment type="caution">
    <text evidence="2">The sequence shown here is derived from an EMBL/GenBank/DDBJ whole genome shotgun (WGS) entry which is preliminary data.</text>
</comment>
<organism evidence="2 3">
    <name type="scientific">Naematelia encephala</name>
    <dbReference type="NCBI Taxonomy" id="71784"/>
    <lineage>
        <taxon>Eukaryota</taxon>
        <taxon>Fungi</taxon>
        <taxon>Dikarya</taxon>
        <taxon>Basidiomycota</taxon>
        <taxon>Agaricomycotina</taxon>
        <taxon>Tremellomycetes</taxon>
        <taxon>Tremellales</taxon>
        <taxon>Naemateliaceae</taxon>
        <taxon>Naematelia</taxon>
    </lineage>
</organism>
<evidence type="ECO:0000313" key="3">
    <source>
        <dbReference type="Proteomes" id="UP000193986"/>
    </source>
</evidence>
<feature type="region of interest" description="Disordered" evidence="1">
    <location>
        <begin position="789"/>
        <end position="842"/>
    </location>
</feature>
<reference evidence="2 3" key="1">
    <citation type="submission" date="2016-07" db="EMBL/GenBank/DDBJ databases">
        <title>Pervasive Adenine N6-methylation of Active Genes in Fungi.</title>
        <authorList>
            <consortium name="DOE Joint Genome Institute"/>
            <person name="Mondo S.J."/>
            <person name="Dannebaum R.O."/>
            <person name="Kuo R.C."/>
            <person name="Labutti K."/>
            <person name="Haridas S."/>
            <person name="Kuo A."/>
            <person name="Salamov A."/>
            <person name="Ahrendt S.R."/>
            <person name="Lipzen A."/>
            <person name="Sullivan W."/>
            <person name="Andreopoulos W.B."/>
            <person name="Clum A."/>
            <person name="Lindquist E."/>
            <person name="Daum C."/>
            <person name="Ramamoorthy G.K."/>
            <person name="Gryganskyi A."/>
            <person name="Culley D."/>
            <person name="Magnuson J.K."/>
            <person name="James T.Y."/>
            <person name="O'Malley M.A."/>
            <person name="Stajich J.E."/>
            <person name="Spatafora J.W."/>
            <person name="Visel A."/>
            <person name="Grigoriev I.V."/>
        </authorList>
    </citation>
    <scope>NUCLEOTIDE SEQUENCE [LARGE SCALE GENOMIC DNA]</scope>
    <source>
        <strain evidence="2 3">68-887.2</strain>
    </source>
</reference>
<protein>
    <submittedName>
        <fullName evidence="2">Uncharacterized protein</fullName>
    </submittedName>
</protein>
<feature type="compositionally biased region" description="Acidic residues" evidence="1">
    <location>
        <begin position="808"/>
        <end position="818"/>
    </location>
</feature>
<dbReference type="AlphaFoldDB" id="A0A1Y2AJ29"/>
<feature type="region of interest" description="Disordered" evidence="1">
    <location>
        <begin position="357"/>
        <end position="451"/>
    </location>
</feature>
<feature type="compositionally biased region" description="Basic and acidic residues" evidence="1">
    <location>
        <begin position="379"/>
        <end position="389"/>
    </location>
</feature>
<dbReference type="InParanoid" id="A0A1Y2AJ29"/>
<name>A0A1Y2AJ29_9TREE</name>
<keyword evidence="3" id="KW-1185">Reference proteome</keyword>
<evidence type="ECO:0000313" key="2">
    <source>
        <dbReference type="EMBL" id="ORY22583.1"/>
    </source>
</evidence>
<proteinExistence type="predicted"/>
<dbReference type="OrthoDB" id="2564267at2759"/>